<keyword evidence="4" id="KW-1185">Reference proteome</keyword>
<comment type="caution">
    <text evidence="3">The sequence shown here is derived from an EMBL/GenBank/DDBJ whole genome shotgun (WGS) entry which is preliminary data.</text>
</comment>
<dbReference type="PRINTS" id="PR00146">
    <property type="entry name" value="DHPICSNTHASE"/>
</dbReference>
<protein>
    <submittedName>
        <fullName evidence="3">Dihydrodipicolinate synthase family protein</fullName>
    </submittedName>
</protein>
<keyword evidence="1 2" id="KW-0456">Lyase</keyword>
<dbReference type="EMBL" id="BAAAHP010000075">
    <property type="protein sequence ID" value="GAA0935145.1"/>
    <property type="molecule type" value="Genomic_DNA"/>
</dbReference>
<gene>
    <name evidence="3" type="ORF">GCM10009559_26410</name>
</gene>
<name>A0ABP4AI57_9PSEU</name>
<sequence>MTAKKGYLPLMAAIELSGLYPATITPFDGDLKIDVSALEAHLGATSDADGVRGLVVNGHIGELLALSPEERIEVVSVARGVRRPGQLVMTGIMGHHVDDLVEQGLQAKAAGADGLLVLPPIDVRPYRRLAANPDSVLHFFRSLDERVGLPMVVHQYPGFTGTAYSLEVLARLTELEHVVAIKAASVEVSSYIDLWEALSGKSRILAATDAPGLLGMLLHGSHGALIGIGAIQPSLWAELLRLVREGPLDEARGLFNRSCLPLMDAVFENQIPRGIESEASATKEALVQLGVIPSSRVRPPCVPVTEERKQLIAAALEKSGLTGGETCR</sequence>
<proteinExistence type="inferred from homology"/>
<evidence type="ECO:0000313" key="4">
    <source>
        <dbReference type="Proteomes" id="UP001499967"/>
    </source>
</evidence>
<organism evidence="3 4">
    <name type="scientific">Pseudonocardia zijingensis</name>
    <dbReference type="NCBI Taxonomy" id="153376"/>
    <lineage>
        <taxon>Bacteria</taxon>
        <taxon>Bacillati</taxon>
        <taxon>Actinomycetota</taxon>
        <taxon>Actinomycetes</taxon>
        <taxon>Pseudonocardiales</taxon>
        <taxon>Pseudonocardiaceae</taxon>
        <taxon>Pseudonocardia</taxon>
    </lineage>
</organism>
<dbReference type="SMART" id="SM01130">
    <property type="entry name" value="DHDPS"/>
    <property type="match status" value="1"/>
</dbReference>
<dbReference type="InterPro" id="IPR013785">
    <property type="entry name" value="Aldolase_TIM"/>
</dbReference>
<evidence type="ECO:0000313" key="3">
    <source>
        <dbReference type="EMBL" id="GAA0935145.1"/>
    </source>
</evidence>
<dbReference type="PANTHER" id="PTHR12128">
    <property type="entry name" value="DIHYDRODIPICOLINATE SYNTHASE"/>
    <property type="match status" value="1"/>
</dbReference>
<dbReference type="Gene3D" id="3.20.20.70">
    <property type="entry name" value="Aldolase class I"/>
    <property type="match status" value="1"/>
</dbReference>
<reference evidence="4" key="1">
    <citation type="journal article" date="2019" name="Int. J. Syst. Evol. Microbiol.">
        <title>The Global Catalogue of Microorganisms (GCM) 10K type strain sequencing project: providing services to taxonomists for standard genome sequencing and annotation.</title>
        <authorList>
            <consortium name="The Broad Institute Genomics Platform"/>
            <consortium name="The Broad Institute Genome Sequencing Center for Infectious Disease"/>
            <person name="Wu L."/>
            <person name="Ma J."/>
        </authorList>
    </citation>
    <scope>NUCLEOTIDE SEQUENCE [LARGE SCALE GENOMIC DNA]</scope>
    <source>
        <strain evidence="4">JCM 11117</strain>
    </source>
</reference>
<dbReference type="PIRSF" id="PIRSF001365">
    <property type="entry name" value="DHDPS"/>
    <property type="match status" value="1"/>
</dbReference>
<dbReference type="SUPFAM" id="SSF51569">
    <property type="entry name" value="Aldolase"/>
    <property type="match status" value="1"/>
</dbReference>
<dbReference type="InterPro" id="IPR002220">
    <property type="entry name" value="DapA-like"/>
</dbReference>
<accession>A0ABP4AI57</accession>
<dbReference type="CDD" id="cd00408">
    <property type="entry name" value="DHDPS-like"/>
    <property type="match status" value="1"/>
</dbReference>
<evidence type="ECO:0000256" key="2">
    <source>
        <dbReference type="PIRNR" id="PIRNR001365"/>
    </source>
</evidence>
<dbReference type="PANTHER" id="PTHR12128:SF38">
    <property type="entry name" value="DIHYDRODIPICOLINATE SYNTHETASE FAMILY PROTEIN (AFU_ORTHOLOGUE AFUA_6G00110)"/>
    <property type="match status" value="1"/>
</dbReference>
<evidence type="ECO:0000256" key="1">
    <source>
        <dbReference type="ARBA" id="ARBA00023239"/>
    </source>
</evidence>
<dbReference type="RefSeq" id="WP_343941634.1">
    <property type="nucleotide sequence ID" value="NZ_BAAAHP010000075.1"/>
</dbReference>
<comment type="similarity">
    <text evidence="2">Belongs to the DapA family.</text>
</comment>
<dbReference type="Pfam" id="PF00701">
    <property type="entry name" value="DHDPS"/>
    <property type="match status" value="1"/>
</dbReference>
<dbReference type="Proteomes" id="UP001499967">
    <property type="component" value="Unassembled WGS sequence"/>
</dbReference>